<evidence type="ECO:0000256" key="1">
    <source>
        <dbReference type="SAM" id="MobiDB-lite"/>
    </source>
</evidence>
<name>F9WXR3_ZYMTI</name>
<dbReference type="KEGG" id="ztr:MYCGRDRAFT_89071"/>
<keyword evidence="3" id="KW-1185">Reference proteome</keyword>
<reference evidence="2 3" key="1">
    <citation type="journal article" date="2011" name="PLoS Genet.">
        <title>Finished genome of the fungal wheat pathogen Mycosphaerella graminicola reveals dispensome structure, chromosome plasticity, and stealth pathogenesis.</title>
        <authorList>
            <person name="Goodwin S.B."/>
            <person name="Ben M'barek S."/>
            <person name="Dhillon B."/>
            <person name="Wittenberg A.H.J."/>
            <person name="Crane C.F."/>
            <person name="Hane J.K."/>
            <person name="Foster A.J."/>
            <person name="Van der Lee T.A.J."/>
            <person name="Grimwood J."/>
            <person name="Aerts A."/>
            <person name="Antoniw J."/>
            <person name="Bailey A."/>
            <person name="Bluhm B."/>
            <person name="Bowler J."/>
            <person name="Bristow J."/>
            <person name="van der Burgt A."/>
            <person name="Canto-Canche B."/>
            <person name="Churchill A.C.L."/>
            <person name="Conde-Ferraez L."/>
            <person name="Cools H.J."/>
            <person name="Coutinho P.M."/>
            <person name="Csukai M."/>
            <person name="Dehal P."/>
            <person name="De Wit P."/>
            <person name="Donzelli B."/>
            <person name="van de Geest H.C."/>
            <person name="van Ham R.C.H.J."/>
            <person name="Hammond-Kosack K.E."/>
            <person name="Henrissat B."/>
            <person name="Kilian A."/>
            <person name="Kobayashi A.K."/>
            <person name="Koopmann E."/>
            <person name="Kourmpetis Y."/>
            <person name="Kuzniar A."/>
            <person name="Lindquist E."/>
            <person name="Lombard V."/>
            <person name="Maliepaard C."/>
            <person name="Martins N."/>
            <person name="Mehrabi R."/>
            <person name="Nap J.P.H."/>
            <person name="Ponomarenko A."/>
            <person name="Rudd J.J."/>
            <person name="Salamov A."/>
            <person name="Schmutz J."/>
            <person name="Schouten H.J."/>
            <person name="Shapiro H."/>
            <person name="Stergiopoulos I."/>
            <person name="Torriani S.F.F."/>
            <person name="Tu H."/>
            <person name="de Vries R.P."/>
            <person name="Waalwijk C."/>
            <person name="Ware S.B."/>
            <person name="Wiebenga A."/>
            <person name="Zwiers L.-H."/>
            <person name="Oliver R.P."/>
            <person name="Grigoriev I.V."/>
            <person name="Kema G.H.J."/>
        </authorList>
    </citation>
    <scope>NUCLEOTIDE SEQUENCE [LARGE SCALE GENOMIC DNA]</scope>
    <source>
        <strain evidence="3">CBS 115943 / IPO323</strain>
    </source>
</reference>
<dbReference type="OrthoDB" id="3647284at2759"/>
<dbReference type="AlphaFoldDB" id="F9WXR3"/>
<feature type="region of interest" description="Disordered" evidence="1">
    <location>
        <begin position="93"/>
        <end position="153"/>
    </location>
</feature>
<dbReference type="RefSeq" id="XP_003856097.1">
    <property type="nucleotide sequence ID" value="XM_003856049.1"/>
</dbReference>
<dbReference type="OMA" id="NEYLGAK"/>
<feature type="region of interest" description="Disordered" evidence="1">
    <location>
        <begin position="291"/>
        <end position="327"/>
    </location>
</feature>
<sequence>MREHLASHEDYDVAPHVFAIGKNVPENAPHSHDTYWPVLANYQFECLHDYLTRASDLPQLSHIRNNNNTSRASTTHHTANIKHKLKRIRSTQIKTSKRYHTRKHAHTMARLRDQPPPSASRRSTRIASKASSRASSVAASDDHSKPTKKEGAVFNPAEIARRIVYNNERHIIPTLTSRQKDDVIHAIADNQIQVVRQHKVEVEKLEDEVEDLERRIQVGGIQRSAPAKPSQPLRDHFLYKNAPSRKQKVTSSDTPGNGSLSKQSPSKQSPTSGELSEFGDSQMVTSTPLTLAPHSHQTAPSSVQQQNVNRDTSSSPHNNAAETPRPNLLRRAFGLLSSPFGTIRKLSTTTQAQRPSLLQNGVSSQASGEVIGALPASRKRPAPEQEQEPEAHHEVQQGVRQEPALARPDFSDATPTRTKAMRTPRTARIPPSAPGSTYPTPLGAISEYTEPSETNIRRPEPTPSRHRDIASVRRRRELASQVTIPRRAWDPKPLPRDPNADSRLEKLRAYHEAKDHLHNLQKDEEIREMTQHRTKRVKIDDLVAIPHNRPGDASGTFRMYDADSDDEMEVEEDCEVRENIFRGEDRPHEEELNEINEVETSLTPEVDTDVEAAHLEFGTPPDVGKRDANESPIIDATENAKFEMAYQHWLRSGGEILTWLFEQDGFPPMP</sequence>
<dbReference type="GeneID" id="13394350"/>
<evidence type="ECO:0000313" key="3">
    <source>
        <dbReference type="Proteomes" id="UP000008062"/>
    </source>
</evidence>
<feature type="compositionally biased region" description="Low complexity" evidence="1">
    <location>
        <begin position="119"/>
        <end position="139"/>
    </location>
</feature>
<feature type="compositionally biased region" description="Basic and acidic residues" evidence="1">
    <location>
        <begin position="140"/>
        <end position="151"/>
    </location>
</feature>
<evidence type="ECO:0000313" key="2">
    <source>
        <dbReference type="EMBL" id="EGP91073.1"/>
    </source>
</evidence>
<accession>F9WXR3</accession>
<feature type="compositionally biased region" description="Low complexity" evidence="1">
    <location>
        <begin position="259"/>
        <end position="272"/>
    </location>
</feature>
<dbReference type="Proteomes" id="UP000008062">
    <property type="component" value="Chromosome 1"/>
</dbReference>
<dbReference type="eggNOG" id="ENOG502R95H">
    <property type="taxonomic scope" value="Eukaryota"/>
</dbReference>
<dbReference type="EMBL" id="CM001196">
    <property type="protein sequence ID" value="EGP91073.1"/>
    <property type="molecule type" value="Genomic_DNA"/>
</dbReference>
<gene>
    <name evidence="2" type="ORF">MYCGRDRAFT_89071</name>
</gene>
<proteinExistence type="predicted"/>
<dbReference type="InParanoid" id="F9WXR3"/>
<feature type="compositionally biased region" description="Basic residues" evidence="1">
    <location>
        <begin position="93"/>
        <end position="109"/>
    </location>
</feature>
<protein>
    <submittedName>
        <fullName evidence="2">Uncharacterized protein</fullName>
    </submittedName>
</protein>
<organism evidence="2 3">
    <name type="scientific">Zymoseptoria tritici (strain CBS 115943 / IPO323)</name>
    <name type="common">Speckled leaf blotch fungus</name>
    <name type="synonym">Septoria tritici</name>
    <dbReference type="NCBI Taxonomy" id="336722"/>
    <lineage>
        <taxon>Eukaryota</taxon>
        <taxon>Fungi</taxon>
        <taxon>Dikarya</taxon>
        <taxon>Ascomycota</taxon>
        <taxon>Pezizomycotina</taxon>
        <taxon>Dothideomycetes</taxon>
        <taxon>Dothideomycetidae</taxon>
        <taxon>Mycosphaerellales</taxon>
        <taxon>Mycosphaerellaceae</taxon>
        <taxon>Zymoseptoria</taxon>
    </lineage>
</organism>
<feature type="region of interest" description="Disordered" evidence="1">
    <location>
        <begin position="220"/>
        <end position="279"/>
    </location>
</feature>
<dbReference type="HOGENOM" id="CLU_464699_0_0_1"/>
<feature type="region of interest" description="Disordered" evidence="1">
    <location>
        <begin position="377"/>
        <end position="440"/>
    </location>
</feature>
<feature type="compositionally biased region" description="Polar residues" evidence="1">
    <location>
        <begin position="291"/>
        <end position="321"/>
    </location>
</feature>
<feature type="compositionally biased region" description="Polar residues" evidence="1">
    <location>
        <begin position="249"/>
        <end position="258"/>
    </location>
</feature>